<name>A0A9N7YIY7_PLEPL</name>
<evidence type="ECO:0000256" key="1">
    <source>
        <dbReference type="SAM" id="Phobius"/>
    </source>
</evidence>
<comment type="caution">
    <text evidence="2">The sequence shown here is derived from an EMBL/GenBank/DDBJ whole genome shotgun (WGS) entry which is preliminary data.</text>
</comment>
<evidence type="ECO:0000313" key="2">
    <source>
        <dbReference type="EMBL" id="CAB1425929.1"/>
    </source>
</evidence>
<dbReference type="Proteomes" id="UP001153269">
    <property type="component" value="Unassembled WGS sequence"/>
</dbReference>
<proteinExistence type="predicted"/>
<feature type="transmembrane region" description="Helical" evidence="1">
    <location>
        <begin position="54"/>
        <end position="75"/>
    </location>
</feature>
<sequence length="93" mass="10236">MCTREESPALRLWLFTRGHSEAPELVFSIKVSGHIGSSSPHDPQRISGIRMDGWIAVWMGIVLSTCLCTTALWSMTVETQKSEPVDSCSVSDP</sequence>
<protein>
    <submittedName>
        <fullName evidence="2">Uncharacterized protein</fullName>
    </submittedName>
</protein>
<gene>
    <name evidence="2" type="ORF">PLEPLA_LOCUS13863</name>
</gene>
<dbReference type="AlphaFoldDB" id="A0A9N7YIY7"/>
<keyword evidence="1" id="KW-1133">Transmembrane helix</keyword>
<reference evidence="2" key="1">
    <citation type="submission" date="2020-03" db="EMBL/GenBank/DDBJ databases">
        <authorList>
            <person name="Weist P."/>
        </authorList>
    </citation>
    <scope>NUCLEOTIDE SEQUENCE</scope>
</reference>
<accession>A0A9N7YIY7</accession>
<keyword evidence="1" id="KW-0812">Transmembrane</keyword>
<evidence type="ECO:0000313" key="3">
    <source>
        <dbReference type="Proteomes" id="UP001153269"/>
    </source>
</evidence>
<keyword evidence="1" id="KW-0472">Membrane</keyword>
<dbReference type="EMBL" id="CADEAL010000846">
    <property type="protein sequence ID" value="CAB1425929.1"/>
    <property type="molecule type" value="Genomic_DNA"/>
</dbReference>
<keyword evidence="3" id="KW-1185">Reference proteome</keyword>
<organism evidence="2 3">
    <name type="scientific">Pleuronectes platessa</name>
    <name type="common">European plaice</name>
    <dbReference type="NCBI Taxonomy" id="8262"/>
    <lineage>
        <taxon>Eukaryota</taxon>
        <taxon>Metazoa</taxon>
        <taxon>Chordata</taxon>
        <taxon>Craniata</taxon>
        <taxon>Vertebrata</taxon>
        <taxon>Euteleostomi</taxon>
        <taxon>Actinopterygii</taxon>
        <taxon>Neopterygii</taxon>
        <taxon>Teleostei</taxon>
        <taxon>Neoteleostei</taxon>
        <taxon>Acanthomorphata</taxon>
        <taxon>Carangaria</taxon>
        <taxon>Pleuronectiformes</taxon>
        <taxon>Pleuronectoidei</taxon>
        <taxon>Pleuronectidae</taxon>
        <taxon>Pleuronectes</taxon>
    </lineage>
</organism>